<evidence type="ECO:0008006" key="3">
    <source>
        <dbReference type="Google" id="ProtNLM"/>
    </source>
</evidence>
<gene>
    <name evidence="1" type="ORF">TbrSNM41_22150</name>
</gene>
<dbReference type="EMBL" id="AP025594">
    <property type="protein sequence ID" value="BDG17481.1"/>
    <property type="molecule type" value="Genomic_DNA"/>
</dbReference>
<name>A0ABN6NKI2_THEBO</name>
<accession>A0ABN6NKI2</accession>
<proteinExistence type="predicted"/>
<reference evidence="1 2" key="1">
    <citation type="journal article" date="2022" name="Microbiol. Resour. Announc.">
        <title>Complete Genome Sequences of Thermus Strains Isolated from Senami Hot Spring in Japan.</title>
        <authorList>
            <person name="Miyazaki K."/>
        </authorList>
    </citation>
    <scope>NUCLEOTIDE SEQUENCE [LARGE SCALE GENOMIC DNA]</scope>
    <source>
        <strain evidence="1 2">SNM4-1</strain>
        <plasmid evidence="1 2">pTbrSNM4-1b</plasmid>
    </source>
</reference>
<keyword evidence="1" id="KW-0614">Plasmid</keyword>
<sequence>MNVRHVTLVVVLLLAVGLAHESRQVGPYKLVVGFLQNPAFAGYPNSLDLRVTTSDGKPVEGLEKTLRAEIIAPNGERFEVEVRPVHGQPRFYRGWFIPTLAGNYVWRIFGQIGDLVVDESFGKFFHSEVAVLDPDRYSVPRRR</sequence>
<dbReference type="RefSeq" id="WP_244363838.1">
    <property type="nucleotide sequence ID" value="NZ_AP025594.1"/>
</dbReference>
<geneLocation type="plasmid" evidence="1 2">
    <name>pTbrSNM4-1b</name>
</geneLocation>
<evidence type="ECO:0000313" key="1">
    <source>
        <dbReference type="EMBL" id="BDG17481.1"/>
    </source>
</evidence>
<organism evidence="1 2">
    <name type="scientific">Thermus brockianus</name>
    <dbReference type="NCBI Taxonomy" id="56956"/>
    <lineage>
        <taxon>Bacteria</taxon>
        <taxon>Thermotogati</taxon>
        <taxon>Deinococcota</taxon>
        <taxon>Deinococci</taxon>
        <taxon>Thermales</taxon>
        <taxon>Thermaceae</taxon>
        <taxon>Thermus</taxon>
    </lineage>
</organism>
<keyword evidence="2" id="KW-1185">Reference proteome</keyword>
<dbReference type="Proteomes" id="UP000831120">
    <property type="component" value="Plasmid pTbrSNM4-1b"/>
</dbReference>
<evidence type="ECO:0000313" key="2">
    <source>
        <dbReference type="Proteomes" id="UP000831120"/>
    </source>
</evidence>
<protein>
    <recommendedName>
        <fullName evidence="3">YtkA-like domain-containing protein</fullName>
    </recommendedName>
</protein>